<dbReference type="PRINTS" id="PR00069">
    <property type="entry name" value="ALDKETRDTASE"/>
</dbReference>
<evidence type="ECO:0000313" key="4">
    <source>
        <dbReference type="Proteomes" id="UP000183028"/>
    </source>
</evidence>
<accession>A0A1H6XKK7</accession>
<dbReference type="Pfam" id="PF00248">
    <property type="entry name" value="Aldo_ket_red"/>
    <property type="match status" value="1"/>
</dbReference>
<dbReference type="GO" id="GO:0016491">
    <property type="term" value="F:oxidoreductase activity"/>
    <property type="evidence" value="ECO:0007669"/>
    <property type="project" value="UniProtKB-KW"/>
</dbReference>
<evidence type="ECO:0000259" key="2">
    <source>
        <dbReference type="Pfam" id="PF00248"/>
    </source>
</evidence>
<gene>
    <name evidence="3" type="ORF">SAMN04487834_10843</name>
</gene>
<feature type="domain" description="NADP-dependent oxidoreductase" evidence="2">
    <location>
        <begin position="21"/>
        <end position="316"/>
    </location>
</feature>
<keyword evidence="1" id="KW-0560">Oxidoreductase</keyword>
<reference evidence="4" key="1">
    <citation type="submission" date="2016-10" db="EMBL/GenBank/DDBJ databases">
        <authorList>
            <person name="Varghese N."/>
        </authorList>
    </citation>
    <scope>NUCLEOTIDE SEQUENCE [LARGE SCALE GENOMIC DNA]</scope>
    <source>
        <strain evidence="4">DSM 20406</strain>
    </source>
</reference>
<dbReference type="InterPro" id="IPR023210">
    <property type="entry name" value="NADP_OxRdtase_dom"/>
</dbReference>
<dbReference type="Gene3D" id="3.20.20.100">
    <property type="entry name" value="NADP-dependent oxidoreductase domain"/>
    <property type="match status" value="1"/>
</dbReference>
<dbReference type="InterPro" id="IPR050523">
    <property type="entry name" value="AKR_Detox_Biosynth"/>
</dbReference>
<dbReference type="AlphaFoldDB" id="A0A1H6XKK7"/>
<dbReference type="PANTHER" id="PTHR43364">
    <property type="entry name" value="NADH-SPECIFIC METHYLGLYOXAL REDUCTASE-RELATED"/>
    <property type="match status" value="1"/>
</dbReference>
<name>A0A1H6XKK7_9FIRM</name>
<dbReference type="SUPFAM" id="SSF51430">
    <property type="entry name" value="NAD(P)-linked oxidoreductase"/>
    <property type="match status" value="1"/>
</dbReference>
<evidence type="ECO:0000256" key="1">
    <source>
        <dbReference type="ARBA" id="ARBA00023002"/>
    </source>
</evidence>
<dbReference type="InterPro" id="IPR020471">
    <property type="entry name" value="AKR"/>
</dbReference>
<sequence>MEYVTLGQSDLKVSRICMGCMGFGNAQTGQHSWTVDEETSKAIIKRGLELGINFYDTAIAYQAGTSEEYLGKAIKEYAQRDKVVIATKFLPRSQEEIENGISGKEHVLKSLDTSLSHLGMDYVDLYIYHMWDWNTPVEEYLAGMAEGVKAGKIRQIGIANCFAWQLAEANAIAKKNGWPEFVSVQNHYNLIMREDEREMKVYADERNIALTPYSALAAGRLSKRPGQTSKRLEQDTYAKLKYDASADKDAKVIARVCEIADARNVSMTEVSLAWLLTKVASPVVGATKISHVEGAASAVDLKLTDDEIKSLEELYEPHFLSGVMAQNTPAARTTEQVWIKNGKYVK</sequence>
<dbReference type="Proteomes" id="UP000183028">
    <property type="component" value="Unassembled WGS sequence"/>
</dbReference>
<dbReference type="InterPro" id="IPR036812">
    <property type="entry name" value="NAD(P)_OxRdtase_dom_sf"/>
</dbReference>
<dbReference type="GO" id="GO:0005829">
    <property type="term" value="C:cytosol"/>
    <property type="evidence" value="ECO:0007669"/>
    <property type="project" value="TreeGrafter"/>
</dbReference>
<evidence type="ECO:0000313" key="3">
    <source>
        <dbReference type="EMBL" id="SEJ25095.1"/>
    </source>
</evidence>
<dbReference type="RefSeq" id="WP_074732794.1">
    <property type="nucleotide sequence ID" value="NZ_FNYK01000084.1"/>
</dbReference>
<protein>
    <submittedName>
        <fullName evidence="3">Predicted oxidoreductase</fullName>
    </submittedName>
</protein>
<dbReference type="EMBL" id="FNYK01000084">
    <property type="protein sequence ID" value="SEJ25095.1"/>
    <property type="molecule type" value="Genomic_DNA"/>
</dbReference>
<dbReference type="CDD" id="cd19079">
    <property type="entry name" value="AKR_EcYajO-like"/>
    <property type="match status" value="1"/>
</dbReference>
<dbReference type="OrthoDB" id="9773828at2"/>
<dbReference type="eggNOG" id="COG0667">
    <property type="taxonomic scope" value="Bacteria"/>
</dbReference>
<proteinExistence type="predicted"/>
<dbReference type="PANTHER" id="PTHR43364:SF4">
    <property type="entry name" value="NAD(P)-LINKED OXIDOREDUCTASE SUPERFAMILY PROTEIN"/>
    <property type="match status" value="1"/>
</dbReference>
<organism evidence="3 4">
    <name type="scientific">Sharpea azabuensis</name>
    <dbReference type="NCBI Taxonomy" id="322505"/>
    <lineage>
        <taxon>Bacteria</taxon>
        <taxon>Bacillati</taxon>
        <taxon>Bacillota</taxon>
        <taxon>Erysipelotrichia</taxon>
        <taxon>Erysipelotrichales</taxon>
        <taxon>Coprobacillaceae</taxon>
        <taxon>Sharpea</taxon>
    </lineage>
</organism>
<dbReference type="FunFam" id="3.20.20.100:FF:000004">
    <property type="entry name" value="Oxidoreductase, aldo/keto reductase"/>
    <property type="match status" value="1"/>
</dbReference>
<keyword evidence="4" id="KW-1185">Reference proteome</keyword>
<dbReference type="STRING" id="322505.SAMN04487836_12534"/>